<dbReference type="OrthoDB" id="9812600at2"/>
<sequence length="289" mass="33955">MLKSINSLFKSEFNQKNKLFALKRFFYWKTIRLFKLKNVIYPLWEDRKIYLNFDSFHGMWLMYNYIVDWEEFNFISRFLKPDDQVGDVGSNMGFYTIWMSKFVKTGKIHAFEPDDINFNRLKDNVNINALSETVAINNLIVSEIDGTLNFTTELDGENHITEQLNGKNAPKKSVRLDTYATKEHISDFKFIKIDTEGFELSVLKGAEKLLDDKLIKVIQLEINEGLKNANIKPEELVAYLSSKAYKLCRYDVSTNQLHNVDYQKSRENYFATFDIEWVNTQLLMSKASF</sequence>
<protein>
    <submittedName>
        <fullName evidence="2">FkbM family methyltransferase</fullName>
    </submittedName>
</protein>
<dbReference type="InterPro" id="IPR029063">
    <property type="entry name" value="SAM-dependent_MTases_sf"/>
</dbReference>
<dbReference type="Proteomes" id="UP000309488">
    <property type="component" value="Unassembled WGS sequence"/>
</dbReference>
<evidence type="ECO:0000313" key="2">
    <source>
        <dbReference type="EMBL" id="TKC08177.1"/>
    </source>
</evidence>
<dbReference type="RefSeq" id="WP_136841886.1">
    <property type="nucleotide sequence ID" value="NZ_SWBR01000003.1"/>
</dbReference>
<dbReference type="InterPro" id="IPR052514">
    <property type="entry name" value="SAM-dependent_MTase"/>
</dbReference>
<organism evidence="2 3">
    <name type="scientific">Pedobacter polaris</name>
    <dbReference type="NCBI Taxonomy" id="2571273"/>
    <lineage>
        <taxon>Bacteria</taxon>
        <taxon>Pseudomonadati</taxon>
        <taxon>Bacteroidota</taxon>
        <taxon>Sphingobacteriia</taxon>
        <taxon>Sphingobacteriales</taxon>
        <taxon>Sphingobacteriaceae</taxon>
        <taxon>Pedobacter</taxon>
    </lineage>
</organism>
<dbReference type="AlphaFoldDB" id="A0A4U1CLL9"/>
<keyword evidence="2" id="KW-0808">Transferase</keyword>
<dbReference type="GO" id="GO:0008168">
    <property type="term" value="F:methyltransferase activity"/>
    <property type="evidence" value="ECO:0007669"/>
    <property type="project" value="UniProtKB-KW"/>
</dbReference>
<dbReference type="InterPro" id="IPR006342">
    <property type="entry name" value="FkbM_mtfrase"/>
</dbReference>
<reference evidence="2 3" key="1">
    <citation type="submission" date="2019-04" db="EMBL/GenBank/DDBJ databases">
        <title>Pedobacter sp. RP-3-22 sp. nov., isolated from Arctic soil.</title>
        <authorList>
            <person name="Dahal R.H."/>
            <person name="Kim D.-U."/>
        </authorList>
    </citation>
    <scope>NUCLEOTIDE SEQUENCE [LARGE SCALE GENOMIC DNA]</scope>
    <source>
        <strain evidence="2 3">RP-3-22</strain>
    </source>
</reference>
<dbReference type="SUPFAM" id="SSF53335">
    <property type="entry name" value="S-adenosyl-L-methionine-dependent methyltransferases"/>
    <property type="match status" value="1"/>
</dbReference>
<comment type="caution">
    <text evidence="2">The sequence shown here is derived from an EMBL/GenBank/DDBJ whole genome shotgun (WGS) entry which is preliminary data.</text>
</comment>
<gene>
    <name evidence="2" type="ORF">FA048_13545</name>
</gene>
<dbReference type="EMBL" id="SWBR01000003">
    <property type="protein sequence ID" value="TKC08177.1"/>
    <property type="molecule type" value="Genomic_DNA"/>
</dbReference>
<dbReference type="Gene3D" id="3.40.50.150">
    <property type="entry name" value="Vaccinia Virus protein VP39"/>
    <property type="match status" value="1"/>
</dbReference>
<name>A0A4U1CLL9_9SPHI</name>
<accession>A0A4U1CLL9</accession>
<evidence type="ECO:0000313" key="3">
    <source>
        <dbReference type="Proteomes" id="UP000309488"/>
    </source>
</evidence>
<keyword evidence="3" id="KW-1185">Reference proteome</keyword>
<dbReference type="Pfam" id="PF05050">
    <property type="entry name" value="Methyltransf_21"/>
    <property type="match status" value="1"/>
</dbReference>
<proteinExistence type="predicted"/>
<keyword evidence="2" id="KW-0489">Methyltransferase</keyword>
<feature type="domain" description="Methyltransferase FkbM" evidence="1">
    <location>
        <begin position="87"/>
        <end position="247"/>
    </location>
</feature>
<dbReference type="GO" id="GO:0032259">
    <property type="term" value="P:methylation"/>
    <property type="evidence" value="ECO:0007669"/>
    <property type="project" value="UniProtKB-KW"/>
</dbReference>
<dbReference type="PANTHER" id="PTHR34203">
    <property type="entry name" value="METHYLTRANSFERASE, FKBM FAMILY PROTEIN"/>
    <property type="match status" value="1"/>
</dbReference>
<evidence type="ECO:0000259" key="1">
    <source>
        <dbReference type="Pfam" id="PF05050"/>
    </source>
</evidence>
<dbReference type="NCBIfam" id="TIGR01444">
    <property type="entry name" value="fkbM_fam"/>
    <property type="match status" value="1"/>
</dbReference>
<dbReference type="PANTHER" id="PTHR34203:SF15">
    <property type="entry name" value="SLL1173 PROTEIN"/>
    <property type="match status" value="1"/>
</dbReference>